<dbReference type="STRING" id="946122.A0A0C2XBS1"/>
<dbReference type="AlphaFoldDB" id="A0A0C2XBS1"/>
<dbReference type="OrthoDB" id="3260303at2759"/>
<evidence type="ECO:0000313" key="2">
    <source>
        <dbReference type="EMBL" id="KIL66293.1"/>
    </source>
</evidence>
<dbReference type="EMBL" id="KN818237">
    <property type="protein sequence ID" value="KIL66293.1"/>
    <property type="molecule type" value="Genomic_DNA"/>
</dbReference>
<sequence length="256" mass="29700">MDVFDQIGHAPCSLCYSDRTTTASSSPNLRSDLQSEGGPSKKSAALVETEYRIKHYKALLRIAADKLEEAVRSANNASARMTSSDARAADALVKVAAAEDAYQRAESQRSRTEQELERRRSMLEESESELRRTRRDVSRLEMENQTLRRLLENSKESEEYHVHTLRDLQARQEGEQESHIVDLKRNFIEGREEGWNDGYWHGFDEGFEKGRKEGYREGRKKGKREEREKAMAAFDRILDDDLRDERTRQWTESVHD</sequence>
<dbReference type="HOGENOM" id="CLU_1085746_0_0_1"/>
<name>A0A0C2XBS1_AMAMK</name>
<protein>
    <submittedName>
        <fullName evidence="2">Uncharacterized protein</fullName>
    </submittedName>
</protein>
<gene>
    <name evidence="2" type="ORF">M378DRAFT_10273</name>
</gene>
<organism evidence="2 3">
    <name type="scientific">Amanita muscaria (strain Koide BX008)</name>
    <dbReference type="NCBI Taxonomy" id="946122"/>
    <lineage>
        <taxon>Eukaryota</taxon>
        <taxon>Fungi</taxon>
        <taxon>Dikarya</taxon>
        <taxon>Basidiomycota</taxon>
        <taxon>Agaricomycotina</taxon>
        <taxon>Agaricomycetes</taxon>
        <taxon>Agaricomycetidae</taxon>
        <taxon>Agaricales</taxon>
        <taxon>Pluteineae</taxon>
        <taxon>Amanitaceae</taxon>
        <taxon>Amanita</taxon>
    </lineage>
</organism>
<reference evidence="2 3" key="1">
    <citation type="submission" date="2014-04" db="EMBL/GenBank/DDBJ databases">
        <title>Evolutionary Origins and Diversification of the Mycorrhizal Mutualists.</title>
        <authorList>
            <consortium name="DOE Joint Genome Institute"/>
            <consortium name="Mycorrhizal Genomics Consortium"/>
            <person name="Kohler A."/>
            <person name="Kuo A."/>
            <person name="Nagy L.G."/>
            <person name="Floudas D."/>
            <person name="Copeland A."/>
            <person name="Barry K.W."/>
            <person name="Cichocki N."/>
            <person name="Veneault-Fourrey C."/>
            <person name="LaButti K."/>
            <person name="Lindquist E.A."/>
            <person name="Lipzen A."/>
            <person name="Lundell T."/>
            <person name="Morin E."/>
            <person name="Murat C."/>
            <person name="Riley R."/>
            <person name="Ohm R."/>
            <person name="Sun H."/>
            <person name="Tunlid A."/>
            <person name="Henrissat B."/>
            <person name="Grigoriev I.V."/>
            <person name="Hibbett D.S."/>
            <person name="Martin F."/>
        </authorList>
    </citation>
    <scope>NUCLEOTIDE SEQUENCE [LARGE SCALE GENOMIC DNA]</scope>
    <source>
        <strain evidence="2 3">Koide BX008</strain>
    </source>
</reference>
<proteinExistence type="predicted"/>
<evidence type="ECO:0000313" key="3">
    <source>
        <dbReference type="Proteomes" id="UP000054549"/>
    </source>
</evidence>
<dbReference type="Proteomes" id="UP000054549">
    <property type="component" value="Unassembled WGS sequence"/>
</dbReference>
<accession>A0A0C2XBS1</accession>
<feature type="region of interest" description="Disordered" evidence="1">
    <location>
        <begin position="102"/>
        <end position="133"/>
    </location>
</feature>
<feature type="region of interest" description="Disordered" evidence="1">
    <location>
        <begin position="19"/>
        <end position="42"/>
    </location>
</feature>
<feature type="compositionally biased region" description="Polar residues" evidence="1">
    <location>
        <begin position="19"/>
        <end position="34"/>
    </location>
</feature>
<evidence type="ECO:0000256" key="1">
    <source>
        <dbReference type="SAM" id="MobiDB-lite"/>
    </source>
</evidence>
<dbReference type="InParanoid" id="A0A0C2XBS1"/>
<keyword evidence="3" id="KW-1185">Reference proteome</keyword>